<name>A0A2A5J1I1_RHOSG</name>
<evidence type="ECO:0000313" key="2">
    <source>
        <dbReference type="Proteomes" id="UP000230886"/>
    </source>
</evidence>
<accession>A0A2A5J1I1</accession>
<dbReference type="EMBL" id="NOVD01000054">
    <property type="protein sequence ID" value="PCK23226.1"/>
    <property type="molecule type" value="Genomic_DNA"/>
</dbReference>
<proteinExistence type="predicted"/>
<gene>
    <name evidence="1" type="ORF">CHR55_30510</name>
</gene>
<sequence>MLARHSCSELFPAIRSPPGELLFTPYVHGVDPCVAGTTVSALPLTAAPARRRAGEHTAASAPPLSA</sequence>
<protein>
    <submittedName>
        <fullName evidence="1">Uncharacterized protein</fullName>
    </submittedName>
</protein>
<comment type="caution">
    <text evidence="1">The sequence shown here is derived from an EMBL/GenBank/DDBJ whole genome shotgun (WGS) entry which is preliminary data.</text>
</comment>
<organism evidence="1 2">
    <name type="scientific">Rhodococcus qingshengii</name>
    <dbReference type="NCBI Taxonomy" id="334542"/>
    <lineage>
        <taxon>Bacteria</taxon>
        <taxon>Bacillati</taxon>
        <taxon>Actinomycetota</taxon>
        <taxon>Actinomycetes</taxon>
        <taxon>Mycobacteriales</taxon>
        <taxon>Nocardiaceae</taxon>
        <taxon>Rhodococcus</taxon>
        <taxon>Rhodococcus erythropolis group</taxon>
    </lineage>
</organism>
<dbReference type="Proteomes" id="UP000230886">
    <property type="component" value="Unassembled WGS sequence"/>
</dbReference>
<dbReference type="AlphaFoldDB" id="A0A2A5J1I1"/>
<reference evidence="1 2" key="1">
    <citation type="submission" date="2017-07" db="EMBL/GenBank/DDBJ databases">
        <title>Draft sequence of Rhodococcus enclensis 23b-28.</title>
        <authorList>
            <person name="Besaury L."/>
            <person name="Sancelme M."/>
            <person name="Amato P."/>
            <person name="Lallement A."/>
            <person name="Delort A.-M."/>
        </authorList>
    </citation>
    <scope>NUCLEOTIDE SEQUENCE [LARGE SCALE GENOMIC DNA]</scope>
    <source>
        <strain evidence="1 2">23b-28</strain>
    </source>
</reference>
<evidence type="ECO:0000313" key="1">
    <source>
        <dbReference type="EMBL" id="PCK23226.1"/>
    </source>
</evidence>